<sequence>MTNISSSEAYDMVSLFKGCIRGIAKDETPKIMQDKTLTYDEKYKKIIEIENECIDRTAKFEVVNEDFILNLHKLLSSYKQGDIDRRRAYKNFLSEYVNGSIEKTFDLMNTELLGEYDHAIRRHKVLLEIILRERDND</sequence>
<evidence type="ECO:0000313" key="1">
    <source>
        <dbReference type="EMBL" id="KKI64759.1"/>
    </source>
</evidence>
<evidence type="ECO:0000313" key="2">
    <source>
        <dbReference type="Proteomes" id="UP000034455"/>
    </source>
</evidence>
<reference evidence="1 2" key="1">
    <citation type="submission" date="2015-03" db="EMBL/GenBank/DDBJ databases">
        <title>Genome Assembly of Staphylococcus cohnii subsp. cohnii strain G22B2.</title>
        <authorList>
            <person name="Nair G."/>
            <person name="Kaur G."/>
            <person name="Khatri I."/>
            <person name="Singh N.K."/>
            <person name="Sathyabama S."/>
            <person name="Maurya S.K."/>
            <person name="Subramanian S."/>
            <person name="Agrewala J.N."/>
            <person name="Mayilraj S."/>
        </authorList>
    </citation>
    <scope>NUCLEOTIDE SEQUENCE [LARGE SCALE GENOMIC DNA]</scope>
    <source>
        <strain evidence="1 2">G22B2</strain>
    </source>
</reference>
<dbReference type="EMBL" id="LAKJ01000006">
    <property type="protein sequence ID" value="KKI64759.1"/>
    <property type="molecule type" value="Genomic_DNA"/>
</dbReference>
<dbReference type="PATRIC" id="fig|74704.6.peg.2363"/>
<dbReference type="RefSeq" id="WP_046467665.1">
    <property type="nucleotide sequence ID" value="NZ_LAKJ01000006.1"/>
</dbReference>
<dbReference type="AlphaFoldDB" id="A0A0M2P1S4"/>
<comment type="caution">
    <text evidence="1">The sequence shown here is derived from an EMBL/GenBank/DDBJ whole genome shotgun (WGS) entry which is preliminary data.</text>
</comment>
<organism evidence="1 2">
    <name type="scientific">Staphylococcus cohnii subsp. cohnii</name>
    <dbReference type="NCBI Taxonomy" id="74704"/>
    <lineage>
        <taxon>Bacteria</taxon>
        <taxon>Bacillati</taxon>
        <taxon>Bacillota</taxon>
        <taxon>Bacilli</taxon>
        <taxon>Bacillales</taxon>
        <taxon>Staphylococcaceae</taxon>
        <taxon>Staphylococcus</taxon>
        <taxon>Staphylococcus cohnii species complex</taxon>
    </lineage>
</organism>
<accession>A0A0M2P1S4</accession>
<protein>
    <submittedName>
        <fullName evidence="1">Uncharacterized protein</fullName>
    </submittedName>
</protein>
<name>A0A0M2P1S4_STACC</name>
<gene>
    <name evidence="1" type="ORF">UF66_2280</name>
</gene>
<dbReference type="Proteomes" id="UP000034455">
    <property type="component" value="Unassembled WGS sequence"/>
</dbReference>
<proteinExistence type="predicted"/>